<keyword evidence="2 6" id="KW-0808">Transferase</keyword>
<dbReference type="AlphaFoldDB" id="A0A2G9X176"/>
<dbReference type="Proteomes" id="UP000231070">
    <property type="component" value="Unassembled WGS sequence"/>
</dbReference>
<dbReference type="GO" id="GO:0003886">
    <property type="term" value="F:DNA (cytosine-5-)-methyltransferase activity"/>
    <property type="evidence" value="ECO:0007669"/>
    <property type="project" value="UniProtKB-EC"/>
</dbReference>
<dbReference type="Gene3D" id="3.40.50.150">
    <property type="entry name" value="Vaccinia Virus protein VP39"/>
    <property type="match status" value="1"/>
</dbReference>
<evidence type="ECO:0000256" key="8">
    <source>
        <dbReference type="RuleBase" id="RU000417"/>
    </source>
</evidence>
<evidence type="ECO:0000256" key="5">
    <source>
        <dbReference type="ARBA" id="ARBA00047422"/>
    </source>
</evidence>
<feature type="compositionally biased region" description="Basic and acidic residues" evidence="9">
    <location>
        <begin position="414"/>
        <end position="428"/>
    </location>
</feature>
<gene>
    <name evidence="10" type="ORF">CJ014_00910</name>
</gene>
<accession>A0A2G9X176</accession>
<evidence type="ECO:0000313" key="10">
    <source>
        <dbReference type="EMBL" id="PIP00696.1"/>
    </source>
</evidence>
<keyword evidence="3 6" id="KW-0949">S-adenosyl-L-methionine</keyword>
<dbReference type="EC" id="2.1.1.37" evidence="8"/>
<evidence type="ECO:0000256" key="2">
    <source>
        <dbReference type="ARBA" id="ARBA00022679"/>
    </source>
</evidence>
<evidence type="ECO:0000256" key="3">
    <source>
        <dbReference type="ARBA" id="ARBA00022691"/>
    </source>
</evidence>
<dbReference type="InterPro" id="IPR001525">
    <property type="entry name" value="C5_MeTfrase"/>
</dbReference>
<dbReference type="Gene3D" id="3.90.120.10">
    <property type="entry name" value="DNA Methylase, subunit A, domain 2"/>
    <property type="match status" value="1"/>
</dbReference>
<evidence type="ECO:0000256" key="7">
    <source>
        <dbReference type="RuleBase" id="RU000416"/>
    </source>
</evidence>
<dbReference type="GO" id="GO:0009307">
    <property type="term" value="P:DNA restriction-modification system"/>
    <property type="evidence" value="ECO:0007669"/>
    <property type="project" value="UniProtKB-KW"/>
</dbReference>
<dbReference type="PROSITE" id="PS51679">
    <property type="entry name" value="SAM_MT_C5"/>
    <property type="match status" value="1"/>
</dbReference>
<name>A0A2G9X176_9HYPH</name>
<comment type="catalytic activity">
    <reaction evidence="5 8">
        <text>a 2'-deoxycytidine in DNA + S-adenosyl-L-methionine = a 5-methyl-2'-deoxycytidine in DNA + S-adenosyl-L-homocysteine + H(+)</text>
        <dbReference type="Rhea" id="RHEA:13681"/>
        <dbReference type="Rhea" id="RHEA-COMP:11369"/>
        <dbReference type="Rhea" id="RHEA-COMP:11370"/>
        <dbReference type="ChEBI" id="CHEBI:15378"/>
        <dbReference type="ChEBI" id="CHEBI:57856"/>
        <dbReference type="ChEBI" id="CHEBI:59789"/>
        <dbReference type="ChEBI" id="CHEBI:85452"/>
        <dbReference type="ChEBI" id="CHEBI:85454"/>
        <dbReference type="EC" id="2.1.1.37"/>
    </reaction>
</comment>
<dbReference type="EMBL" id="NQVN01000001">
    <property type="protein sequence ID" value="PIP00696.1"/>
    <property type="molecule type" value="Genomic_DNA"/>
</dbReference>
<dbReference type="SUPFAM" id="SSF53335">
    <property type="entry name" value="S-adenosyl-L-methionine-dependent methyltransferases"/>
    <property type="match status" value="1"/>
</dbReference>
<comment type="caution">
    <text evidence="10">The sequence shown here is derived from an EMBL/GenBank/DDBJ whole genome shotgun (WGS) entry which is preliminary data.</text>
</comment>
<evidence type="ECO:0000256" key="4">
    <source>
        <dbReference type="ARBA" id="ARBA00022747"/>
    </source>
</evidence>
<dbReference type="InterPro" id="IPR029063">
    <property type="entry name" value="SAM-dependent_MTases_sf"/>
</dbReference>
<comment type="similarity">
    <text evidence="6 7">Belongs to the class I-like SAM-binding methyltransferase superfamily. C5-methyltransferase family.</text>
</comment>
<evidence type="ECO:0000313" key="11">
    <source>
        <dbReference type="Proteomes" id="UP000231070"/>
    </source>
</evidence>
<keyword evidence="4" id="KW-0680">Restriction system</keyword>
<dbReference type="Pfam" id="PF00145">
    <property type="entry name" value="DNA_methylase"/>
    <property type="match status" value="2"/>
</dbReference>
<sequence>MHFHRVSVPNKFVTNIRLQQTKIRRGVSALRCVDLFSGAGGLSLGLRTAGLDVVGAFDVWPEAVETYNRNIGDHAHILDLSDVMSAALAVGELRPDVICGGPPCQDFSKAGLKSEGERASMVIAFAMIVALSRTPWFMLENVRGILESDAWQTACDILKAHGYGISTSIVDASHYGCGQSRTRAIIIGRRGERDGFLERAIERAASVEPTTMRDILGDSVGEYVFVRPFKDGQGVRSTREPCPAVIRTTPERAYRRHIETRNPLDPVPASLVPPLTVEQVARLQGFPRDWDWSAAGNKRSTMQMIANAVPSPLAAAIGRIILERHNGKAEKTDDAFGRWLQKSRGYGGQTLKNRMSAYTRARRMLCGREFATLNDEIAALQAAAEFDALPKTTRSDLRKALKLHAEYRMYQAAEAEKRKESARKAAESRRKKVPEAEIGLEVAA</sequence>
<dbReference type="InterPro" id="IPR050390">
    <property type="entry name" value="C5-Methyltransferase"/>
</dbReference>
<feature type="region of interest" description="Disordered" evidence="9">
    <location>
        <begin position="414"/>
        <end position="444"/>
    </location>
</feature>
<organism evidence="10 11">
    <name type="scientific">Pleomorphomonas carboxyditropha</name>
    <dbReference type="NCBI Taxonomy" id="2023338"/>
    <lineage>
        <taxon>Bacteria</taxon>
        <taxon>Pseudomonadati</taxon>
        <taxon>Pseudomonadota</taxon>
        <taxon>Alphaproteobacteria</taxon>
        <taxon>Hyphomicrobiales</taxon>
        <taxon>Pleomorphomonadaceae</taxon>
        <taxon>Pleomorphomonas</taxon>
    </lineage>
</organism>
<dbReference type="InterPro" id="IPR018117">
    <property type="entry name" value="C5_DNA_meth_AS"/>
</dbReference>
<reference evidence="10 11" key="1">
    <citation type="submission" date="2017-08" db="EMBL/GenBank/DDBJ databases">
        <title>Pleomorphomonas carboxidotrophicus sp. nov., a new mesophilic hydrogenogenic carboxidotroph.</title>
        <authorList>
            <person name="Esquivel-Elizondo S."/>
            <person name="Krajmalnik-Brown R."/>
            <person name="Maldonado J."/>
        </authorList>
    </citation>
    <scope>NUCLEOTIDE SEQUENCE [LARGE SCALE GENOMIC DNA]</scope>
    <source>
        <strain evidence="10 11">SVCO-16</strain>
    </source>
</reference>
<dbReference type="GO" id="GO:0003677">
    <property type="term" value="F:DNA binding"/>
    <property type="evidence" value="ECO:0007669"/>
    <property type="project" value="TreeGrafter"/>
</dbReference>
<evidence type="ECO:0000256" key="9">
    <source>
        <dbReference type="SAM" id="MobiDB-lite"/>
    </source>
</evidence>
<protein>
    <recommendedName>
        <fullName evidence="8">Cytosine-specific methyltransferase</fullName>
        <ecNumber evidence="8">2.1.1.37</ecNumber>
    </recommendedName>
</protein>
<dbReference type="GO" id="GO:0032259">
    <property type="term" value="P:methylation"/>
    <property type="evidence" value="ECO:0007669"/>
    <property type="project" value="UniProtKB-KW"/>
</dbReference>
<proteinExistence type="inferred from homology"/>
<feature type="active site" evidence="6">
    <location>
        <position position="104"/>
    </location>
</feature>
<evidence type="ECO:0000256" key="6">
    <source>
        <dbReference type="PROSITE-ProRule" id="PRU01016"/>
    </source>
</evidence>
<dbReference type="PANTHER" id="PTHR10629">
    <property type="entry name" value="CYTOSINE-SPECIFIC METHYLTRANSFERASE"/>
    <property type="match status" value="1"/>
</dbReference>
<dbReference type="GO" id="GO:0044027">
    <property type="term" value="P:negative regulation of gene expression via chromosomal CpG island methylation"/>
    <property type="evidence" value="ECO:0007669"/>
    <property type="project" value="TreeGrafter"/>
</dbReference>
<dbReference type="PRINTS" id="PR00105">
    <property type="entry name" value="C5METTRFRASE"/>
</dbReference>
<evidence type="ECO:0000256" key="1">
    <source>
        <dbReference type="ARBA" id="ARBA00022603"/>
    </source>
</evidence>
<dbReference type="NCBIfam" id="TIGR00675">
    <property type="entry name" value="dcm"/>
    <property type="match status" value="1"/>
</dbReference>
<dbReference type="PROSITE" id="PS00094">
    <property type="entry name" value="C5_MTASE_1"/>
    <property type="match status" value="1"/>
</dbReference>
<dbReference type="PANTHER" id="PTHR10629:SF52">
    <property type="entry name" value="DNA (CYTOSINE-5)-METHYLTRANSFERASE 1"/>
    <property type="match status" value="1"/>
</dbReference>
<keyword evidence="11" id="KW-1185">Reference proteome</keyword>
<keyword evidence="1 6" id="KW-0489">Methyltransferase</keyword>